<organism evidence="1">
    <name type="scientific">Myoviridae sp. ctkmZ20</name>
    <dbReference type="NCBI Taxonomy" id="2825166"/>
    <lineage>
        <taxon>Viruses</taxon>
        <taxon>Duplodnaviria</taxon>
        <taxon>Heunggongvirae</taxon>
        <taxon>Uroviricota</taxon>
        <taxon>Caudoviricetes</taxon>
    </lineage>
</organism>
<protein>
    <submittedName>
        <fullName evidence="1">Uncharacterized protein</fullName>
    </submittedName>
</protein>
<name>A0A8S5NUK7_9CAUD</name>
<accession>A0A8S5NUK7</accession>
<dbReference type="EMBL" id="BK015248">
    <property type="protein sequence ID" value="DAD97888.1"/>
    <property type="molecule type" value="Genomic_DNA"/>
</dbReference>
<reference evidence="1" key="1">
    <citation type="journal article" date="2021" name="Proc. Natl. Acad. Sci. U.S.A.">
        <title>A Catalog of Tens of Thousands of Viruses from Human Metagenomes Reveals Hidden Associations with Chronic Diseases.</title>
        <authorList>
            <person name="Tisza M.J."/>
            <person name="Buck C.B."/>
        </authorList>
    </citation>
    <scope>NUCLEOTIDE SEQUENCE</scope>
    <source>
        <strain evidence="1">CtkmZ20</strain>
    </source>
</reference>
<evidence type="ECO:0000313" key="1">
    <source>
        <dbReference type="EMBL" id="DAD97888.1"/>
    </source>
</evidence>
<sequence length="89" mass="10380">MAQTKYTCKDCVLLNDKDSEFPYCMGKDLYTYVNPDDDACGDIIPLVYTCKDCFFFKDEACNHPNEIRFTSEENPSCTDFEYKEIKVEL</sequence>
<proteinExistence type="predicted"/>